<dbReference type="AlphaFoldDB" id="A0A6B0YNP5"/>
<keyword evidence="2" id="KW-0489">Methyltransferase</keyword>
<dbReference type="Pfam" id="PF08241">
    <property type="entry name" value="Methyltransf_11"/>
    <property type="match status" value="1"/>
</dbReference>
<feature type="domain" description="Methyltransferase type 11" evidence="1">
    <location>
        <begin position="55"/>
        <end position="147"/>
    </location>
</feature>
<dbReference type="InterPro" id="IPR013216">
    <property type="entry name" value="Methyltransf_11"/>
</dbReference>
<gene>
    <name evidence="2" type="ORF">F4Y42_03935</name>
</gene>
<dbReference type="EMBL" id="VXRG01000036">
    <property type="protein sequence ID" value="MXY92580.1"/>
    <property type="molecule type" value="Genomic_DNA"/>
</dbReference>
<dbReference type="CDD" id="cd02440">
    <property type="entry name" value="AdoMet_MTases"/>
    <property type="match status" value="1"/>
</dbReference>
<organism evidence="2">
    <name type="scientific">Caldilineaceae bacterium SB0664_bin_27</name>
    <dbReference type="NCBI Taxonomy" id="2605260"/>
    <lineage>
        <taxon>Bacteria</taxon>
        <taxon>Bacillati</taxon>
        <taxon>Chloroflexota</taxon>
        <taxon>Caldilineae</taxon>
        <taxon>Caldilineales</taxon>
        <taxon>Caldilineaceae</taxon>
    </lineage>
</organism>
<proteinExistence type="predicted"/>
<keyword evidence="2" id="KW-0808">Transferase</keyword>
<dbReference type="GO" id="GO:0008757">
    <property type="term" value="F:S-adenosylmethionine-dependent methyltransferase activity"/>
    <property type="evidence" value="ECO:0007669"/>
    <property type="project" value="InterPro"/>
</dbReference>
<dbReference type="SUPFAM" id="SSF53335">
    <property type="entry name" value="S-adenosyl-L-methionine-dependent methyltransferases"/>
    <property type="match status" value="1"/>
</dbReference>
<name>A0A6B0YNP5_9CHLR</name>
<comment type="caution">
    <text evidence="2">The sequence shown here is derived from an EMBL/GenBank/DDBJ whole genome shotgun (WGS) entry which is preliminary data.</text>
</comment>
<dbReference type="InterPro" id="IPR029063">
    <property type="entry name" value="SAM-dependent_MTases_sf"/>
</dbReference>
<evidence type="ECO:0000259" key="1">
    <source>
        <dbReference type="Pfam" id="PF08241"/>
    </source>
</evidence>
<sequence>MDELSSLNRERWNGLSRAGVLYSRPKLELDEAAAREMVDEAGLLGEVRDKRVLVLAGGGGQQSAALGLLGAIVTVLDLSDEQLEKDRLAADHYGLSPVLLQGDMRDLSRFNRDAFDIVYQPFSINFVPDVRPVFAGAARVLKAGGLYHVQWHNPYTQTSNPDDYDPDRGYSSNSIYRDGEVDVRTIYGTDTWGVETEDGTKIEVPGPREFRHTMPTFVNGLISSGFEILAFSEHTTWEEDPEPGSWEHFKAVSPPYLAFWTRRRSGGER</sequence>
<reference evidence="2" key="1">
    <citation type="submission" date="2019-09" db="EMBL/GenBank/DDBJ databases">
        <title>Characterisation of the sponge microbiome using genome-centric metagenomics.</title>
        <authorList>
            <person name="Engelberts J.P."/>
            <person name="Robbins S.J."/>
            <person name="De Goeij J.M."/>
            <person name="Aranda M."/>
            <person name="Bell S.C."/>
            <person name="Webster N.S."/>
        </authorList>
    </citation>
    <scope>NUCLEOTIDE SEQUENCE</scope>
    <source>
        <strain evidence="2">SB0664_bin_27</strain>
    </source>
</reference>
<protein>
    <submittedName>
        <fullName evidence="2">Class I SAM-dependent methyltransferase</fullName>
    </submittedName>
</protein>
<evidence type="ECO:0000313" key="2">
    <source>
        <dbReference type="EMBL" id="MXY92580.1"/>
    </source>
</evidence>
<accession>A0A6B0YNP5</accession>
<dbReference type="GO" id="GO:0032259">
    <property type="term" value="P:methylation"/>
    <property type="evidence" value="ECO:0007669"/>
    <property type="project" value="UniProtKB-KW"/>
</dbReference>
<dbReference type="Gene3D" id="3.40.50.150">
    <property type="entry name" value="Vaccinia Virus protein VP39"/>
    <property type="match status" value="1"/>
</dbReference>